<organism evidence="1 2">
    <name type="scientific">Duganella dendranthematis</name>
    <dbReference type="NCBI Taxonomy" id="2728021"/>
    <lineage>
        <taxon>Bacteria</taxon>
        <taxon>Pseudomonadati</taxon>
        <taxon>Pseudomonadota</taxon>
        <taxon>Betaproteobacteria</taxon>
        <taxon>Burkholderiales</taxon>
        <taxon>Oxalobacteraceae</taxon>
        <taxon>Telluria group</taxon>
        <taxon>Duganella</taxon>
    </lineage>
</organism>
<dbReference type="RefSeq" id="WP_110889097.1">
    <property type="nucleotide sequence ID" value="NZ_CP051684.1"/>
</dbReference>
<dbReference type="Proteomes" id="UP000503117">
    <property type="component" value="Chromosome"/>
</dbReference>
<keyword evidence="2" id="KW-1185">Reference proteome</keyword>
<evidence type="ECO:0000313" key="2">
    <source>
        <dbReference type="Proteomes" id="UP000503117"/>
    </source>
</evidence>
<evidence type="ECO:0000313" key="1">
    <source>
        <dbReference type="EMBL" id="QJD93775.1"/>
    </source>
</evidence>
<reference evidence="1 2" key="1">
    <citation type="submission" date="2020-04" db="EMBL/GenBank/DDBJ databases">
        <title>Genome sequencing of novel species.</title>
        <authorList>
            <person name="Heo J."/>
            <person name="Kim S.-J."/>
            <person name="Kim J.-S."/>
            <person name="Hong S.-B."/>
            <person name="Kwon S.-W."/>
        </authorList>
    </citation>
    <scope>NUCLEOTIDE SEQUENCE [LARGE SCALE GENOMIC DNA]</scope>
    <source>
        <strain evidence="1 2">AF9R3</strain>
    </source>
</reference>
<protein>
    <submittedName>
        <fullName evidence="1">Uncharacterized protein</fullName>
    </submittedName>
</protein>
<name>A0ABX6MHH0_9BURK</name>
<accession>A0ABX6MHH0</accession>
<dbReference type="EMBL" id="CP051684">
    <property type="protein sequence ID" value="QJD93775.1"/>
    <property type="molecule type" value="Genomic_DNA"/>
</dbReference>
<sequence>MKMLDIYSSLDELHMFLTQEMGLVSEPLHSGSWRTYFHKEIVWHPAVTTRTVKILLDHTGQPFKIQLCVSSDNNNSVFILPPFKHDDLKIKIENEIAKLLNVR</sequence>
<proteinExistence type="predicted"/>
<gene>
    <name evidence="1" type="ORF">HH213_29000</name>
</gene>